<evidence type="ECO:0000313" key="1">
    <source>
        <dbReference type="Ensembl" id="ENSCMIP00000007165.1"/>
    </source>
</evidence>
<reference evidence="2" key="3">
    <citation type="journal article" date="2014" name="Nature">
        <title>Elephant shark genome provides unique insights into gnathostome evolution.</title>
        <authorList>
            <consortium name="International Elephant Shark Genome Sequencing Consortium"/>
            <person name="Venkatesh B."/>
            <person name="Lee A.P."/>
            <person name="Ravi V."/>
            <person name="Maurya A.K."/>
            <person name="Lian M.M."/>
            <person name="Swann J.B."/>
            <person name="Ohta Y."/>
            <person name="Flajnik M.F."/>
            <person name="Sutoh Y."/>
            <person name="Kasahara M."/>
            <person name="Hoon S."/>
            <person name="Gangu V."/>
            <person name="Roy S.W."/>
            <person name="Irimia M."/>
            <person name="Korzh V."/>
            <person name="Kondrychyn I."/>
            <person name="Lim Z.W."/>
            <person name="Tay B.H."/>
            <person name="Tohari S."/>
            <person name="Kong K.W."/>
            <person name="Ho S."/>
            <person name="Lorente-Galdos B."/>
            <person name="Quilez J."/>
            <person name="Marques-Bonet T."/>
            <person name="Raney B.J."/>
            <person name="Ingham P.W."/>
            <person name="Tay A."/>
            <person name="Hillier L.W."/>
            <person name="Minx P."/>
            <person name="Boehm T."/>
            <person name="Wilson R.K."/>
            <person name="Brenner S."/>
            <person name="Warren W.C."/>
        </authorList>
    </citation>
    <scope>NUCLEOTIDE SEQUENCE [LARGE SCALE GENOMIC DNA]</scope>
</reference>
<reference evidence="1" key="4">
    <citation type="submission" date="2025-08" db="UniProtKB">
        <authorList>
            <consortium name="Ensembl"/>
        </authorList>
    </citation>
    <scope>IDENTIFICATION</scope>
</reference>
<accession>A0A4W3GVX3</accession>
<dbReference type="InParanoid" id="A0A4W3GVX3"/>
<dbReference type="GeneTree" id="ENSGT00940000156079"/>
<proteinExistence type="predicted"/>
<evidence type="ECO:0000313" key="2">
    <source>
        <dbReference type="Proteomes" id="UP000314986"/>
    </source>
</evidence>
<sequence length="70" mass="8415">MAEQISRDLEQLCSYLTTLWTRFLESVTLQPEVTAFLSQEHHTLRVKRFSEAFFYMEHEKETALTFQEQL</sequence>
<protein>
    <submittedName>
        <fullName evidence="1">Uncharacterized protein</fullName>
    </submittedName>
</protein>
<organism evidence="1 2">
    <name type="scientific">Callorhinchus milii</name>
    <name type="common">Ghost shark</name>
    <dbReference type="NCBI Taxonomy" id="7868"/>
    <lineage>
        <taxon>Eukaryota</taxon>
        <taxon>Metazoa</taxon>
        <taxon>Chordata</taxon>
        <taxon>Craniata</taxon>
        <taxon>Vertebrata</taxon>
        <taxon>Chondrichthyes</taxon>
        <taxon>Holocephali</taxon>
        <taxon>Chimaeriformes</taxon>
        <taxon>Callorhinchidae</taxon>
        <taxon>Callorhinchus</taxon>
    </lineage>
</organism>
<reference evidence="2" key="1">
    <citation type="journal article" date="2006" name="Science">
        <title>Ancient noncoding elements conserved in the human genome.</title>
        <authorList>
            <person name="Venkatesh B."/>
            <person name="Kirkness E.F."/>
            <person name="Loh Y.H."/>
            <person name="Halpern A.L."/>
            <person name="Lee A.P."/>
            <person name="Johnson J."/>
            <person name="Dandona N."/>
            <person name="Viswanathan L.D."/>
            <person name="Tay A."/>
            <person name="Venter J.C."/>
            <person name="Strausberg R.L."/>
            <person name="Brenner S."/>
        </authorList>
    </citation>
    <scope>NUCLEOTIDE SEQUENCE [LARGE SCALE GENOMIC DNA]</scope>
</reference>
<name>A0A4W3GVX3_CALMI</name>
<reference evidence="2" key="2">
    <citation type="journal article" date="2007" name="PLoS Biol.">
        <title>Survey sequencing and comparative analysis of the elephant shark (Callorhinchus milii) genome.</title>
        <authorList>
            <person name="Venkatesh B."/>
            <person name="Kirkness E.F."/>
            <person name="Loh Y.H."/>
            <person name="Halpern A.L."/>
            <person name="Lee A.P."/>
            <person name="Johnson J."/>
            <person name="Dandona N."/>
            <person name="Viswanathan L.D."/>
            <person name="Tay A."/>
            <person name="Venter J.C."/>
            <person name="Strausberg R.L."/>
            <person name="Brenner S."/>
        </authorList>
    </citation>
    <scope>NUCLEOTIDE SEQUENCE [LARGE SCALE GENOMIC DNA]</scope>
</reference>
<reference evidence="1" key="5">
    <citation type="submission" date="2025-09" db="UniProtKB">
        <authorList>
            <consortium name="Ensembl"/>
        </authorList>
    </citation>
    <scope>IDENTIFICATION</scope>
</reference>
<dbReference type="Proteomes" id="UP000314986">
    <property type="component" value="Unassembled WGS sequence"/>
</dbReference>
<dbReference type="AlphaFoldDB" id="A0A4W3GVX3"/>
<keyword evidence="2" id="KW-1185">Reference proteome</keyword>
<dbReference type="Ensembl" id="ENSCMIT00000007388.1">
    <property type="protein sequence ID" value="ENSCMIP00000007165.1"/>
    <property type="gene ID" value="ENSCMIG00000003989.1"/>
</dbReference>